<evidence type="ECO:0000259" key="3">
    <source>
        <dbReference type="PROSITE" id="PS50924"/>
    </source>
</evidence>
<evidence type="ECO:0000256" key="1">
    <source>
        <dbReference type="SAM" id="MobiDB-lite"/>
    </source>
</evidence>
<feature type="transmembrane region" description="Helical" evidence="2">
    <location>
        <begin position="155"/>
        <end position="182"/>
    </location>
</feature>
<dbReference type="PROSITE" id="PS50924">
    <property type="entry name" value="MHYT"/>
    <property type="match status" value="1"/>
</dbReference>
<feature type="transmembrane region" description="Helical" evidence="2">
    <location>
        <begin position="54"/>
        <end position="76"/>
    </location>
</feature>
<dbReference type="InterPro" id="IPR005330">
    <property type="entry name" value="MHYT_dom"/>
</dbReference>
<feature type="domain" description="MHYT" evidence="3">
    <location>
        <begin position="19"/>
        <end position="218"/>
    </location>
</feature>
<name>A0A3M2RRE3_9HYPO</name>
<feature type="compositionally biased region" description="Basic and acidic residues" evidence="1">
    <location>
        <begin position="758"/>
        <end position="776"/>
    </location>
</feature>
<sequence>MSSGDLVDQYLGHVVPQSYNAGFIALSYLVSLVGAASTLELINRRTGSRGFFNHLLLVSSAITMGGISIWCMHFIGNRAIDLANHERDLQVAYSSGFTAISFFVPIVVLLAAFIAIGTNNYISWWRITIGSVLCGAAICGMHYLGNSSIKNYTCIYRPAFIVGAAIIAVFASIIALSLFFVFRGVWAHSWWKRSLSAFILAGAVSGMHWCAVVGTRYRLVNIQTKNNEPSRIATVIVVICLSLGACLILAGSAVLRARKMKKSALRAQQITLGTAIFDKHGRILVDTDGLMPSVAITDSFLEKNSREGFSNTHPVFHWIFQASRNWSGISTLLDGMKHHLLQLPHSGGEKGGIQLINEHGEMIKDYDAIFRELFCVAALTLSEQLGEHITSMGVLWDDVLSTGAYRARVTPRLRRPRSPISESESTTKEEDQAGVDAAEKGFPSFQTECGRGSLMLLVRQVHTGRDADRLTSAGFRFAELHQVSGLIQASMQIQSSDFEKTLRGLTTYAGQDNRQSSGSYIGLFAIRARVDSRGFQVLVHKGARHVLPSERLHPGSIEKWQVDFLRQFQGMPVSTLVPRLFDDDVAPASSKEKAFAKQMGETIKSLRKSIKDPLFEQAVLSPTIVHLPGHESQTEAAMITLRLVVPIHAVLSSPDCEFVPLSILKMHQASDGWHQEFTRGVHREFGSLVQSRRANTGEQGRRPRASSFWPFSPLKTSSTRNLKRNPMRALTKNPSSPASARSSSTVNLCPPNSTTRPRSVDTVDELNKPKSQDDWRTAPPSYGGILVFKEVTVNVDKSEGGRGDGKRQDTMVIETSDGLQTASMASIELQPMTNIGTDAHIGSQDTGKVDGNMSNTVTFVDILFAEAVGSGL</sequence>
<reference evidence="4 5" key="1">
    <citation type="submission" date="2017-06" db="EMBL/GenBank/DDBJ databases">
        <title>Comparative genomic analysis of Ambrosia Fusariam Clade fungi.</title>
        <authorList>
            <person name="Stajich J.E."/>
            <person name="Carrillo J."/>
            <person name="Kijimoto T."/>
            <person name="Eskalen A."/>
            <person name="O'Donnell K."/>
            <person name="Kasson M."/>
        </authorList>
    </citation>
    <scope>NUCLEOTIDE SEQUENCE [LARGE SCALE GENOMIC DNA]</scope>
    <source>
        <strain evidence="4">UCR3666</strain>
    </source>
</reference>
<feature type="transmembrane region" description="Helical" evidence="2">
    <location>
        <begin position="234"/>
        <end position="255"/>
    </location>
</feature>
<evidence type="ECO:0000313" key="5">
    <source>
        <dbReference type="Proteomes" id="UP000277212"/>
    </source>
</evidence>
<dbReference type="STRING" id="2010991.A0A3M2RRE3"/>
<feature type="transmembrane region" description="Helical" evidence="2">
    <location>
        <begin position="124"/>
        <end position="143"/>
    </location>
</feature>
<keyword evidence="2" id="KW-0472">Membrane</keyword>
<keyword evidence="2" id="KW-1133">Transmembrane helix</keyword>
<evidence type="ECO:0000313" key="4">
    <source>
        <dbReference type="EMBL" id="RMJ07847.1"/>
    </source>
</evidence>
<dbReference type="PANTHER" id="PTHR35152">
    <property type="entry name" value="DOMAIN SIGNALLING PROTEIN, PUTATIVE (AFU_ORTHOLOGUE AFUA_5G11310)-RELATED"/>
    <property type="match status" value="1"/>
</dbReference>
<dbReference type="PANTHER" id="PTHR35152:SF1">
    <property type="entry name" value="DOMAIN SIGNALLING PROTEIN, PUTATIVE (AFU_ORTHOLOGUE AFUA_5G11310)-RELATED"/>
    <property type="match status" value="1"/>
</dbReference>
<feature type="transmembrane region" description="Helical" evidence="2">
    <location>
        <begin position="20"/>
        <end position="42"/>
    </location>
</feature>
<dbReference type="OrthoDB" id="264015at2759"/>
<keyword evidence="2" id="KW-0812">Transmembrane</keyword>
<dbReference type="Proteomes" id="UP000277212">
    <property type="component" value="Unassembled WGS sequence"/>
</dbReference>
<evidence type="ECO:0000256" key="2">
    <source>
        <dbReference type="SAM" id="Phobius"/>
    </source>
</evidence>
<keyword evidence="5" id="KW-1185">Reference proteome</keyword>
<protein>
    <recommendedName>
        <fullName evidence="3">MHYT domain-containing protein</fullName>
    </recommendedName>
</protein>
<proteinExistence type="predicted"/>
<feature type="transmembrane region" description="Helical" evidence="2">
    <location>
        <begin position="96"/>
        <end position="117"/>
    </location>
</feature>
<feature type="compositionally biased region" description="Low complexity" evidence="1">
    <location>
        <begin position="734"/>
        <end position="744"/>
    </location>
</feature>
<feature type="transmembrane region" description="Helical" evidence="2">
    <location>
        <begin position="194"/>
        <end position="214"/>
    </location>
</feature>
<feature type="compositionally biased region" description="Polar residues" evidence="1">
    <location>
        <begin position="745"/>
        <end position="757"/>
    </location>
</feature>
<dbReference type="AlphaFoldDB" id="A0A3M2RRE3"/>
<comment type="caution">
    <text evidence="4">The sequence shown here is derived from an EMBL/GenBank/DDBJ whole genome shotgun (WGS) entry which is preliminary data.</text>
</comment>
<feature type="region of interest" description="Disordered" evidence="1">
    <location>
        <begin position="691"/>
        <end position="779"/>
    </location>
</feature>
<gene>
    <name evidence="4" type="ORF">CDV36_012542</name>
</gene>
<organism evidence="4 5">
    <name type="scientific">Fusarium kuroshium</name>
    <dbReference type="NCBI Taxonomy" id="2010991"/>
    <lineage>
        <taxon>Eukaryota</taxon>
        <taxon>Fungi</taxon>
        <taxon>Dikarya</taxon>
        <taxon>Ascomycota</taxon>
        <taxon>Pezizomycotina</taxon>
        <taxon>Sordariomycetes</taxon>
        <taxon>Hypocreomycetidae</taxon>
        <taxon>Hypocreales</taxon>
        <taxon>Nectriaceae</taxon>
        <taxon>Fusarium</taxon>
        <taxon>Fusarium solani species complex</taxon>
    </lineage>
</organism>
<dbReference type="Pfam" id="PF03707">
    <property type="entry name" value="MHYT"/>
    <property type="match status" value="2"/>
</dbReference>
<dbReference type="EMBL" id="NKUJ01000318">
    <property type="protein sequence ID" value="RMJ07847.1"/>
    <property type="molecule type" value="Genomic_DNA"/>
</dbReference>
<feature type="region of interest" description="Disordered" evidence="1">
    <location>
        <begin position="411"/>
        <end position="435"/>
    </location>
</feature>
<accession>A0A3M2RRE3</accession>